<dbReference type="EC" id="2.3.2.27" evidence="4"/>
<dbReference type="GO" id="GO:0044695">
    <property type="term" value="C:Dsc E3 ubiquitin ligase complex"/>
    <property type="evidence" value="ECO:0007669"/>
    <property type="project" value="TreeGrafter"/>
</dbReference>
<dbReference type="GeneID" id="9595486"/>
<dbReference type="InterPro" id="IPR021319">
    <property type="entry name" value="DUF2921"/>
</dbReference>
<keyword evidence="6" id="KW-0812">Transmembrane</keyword>
<comment type="catalytic activity">
    <reaction evidence="1">
        <text>S-ubiquitinyl-[E2 ubiquitin-conjugating enzyme]-L-cysteine + [acceptor protein]-L-lysine = [E2 ubiquitin-conjugating enzyme]-L-cysteine + N(6)-ubiquitinyl-[acceptor protein]-L-lysine.</text>
        <dbReference type="EC" id="2.3.2.27"/>
    </reaction>
</comment>
<dbReference type="RefSeq" id="XP_003035780.1">
    <property type="nucleotide sequence ID" value="XM_003035734.1"/>
</dbReference>
<keyword evidence="5" id="KW-0808">Transferase</keyword>
<dbReference type="GO" id="GO:0008270">
    <property type="term" value="F:zinc ion binding"/>
    <property type="evidence" value="ECO:0007669"/>
    <property type="project" value="UniProtKB-KW"/>
</dbReference>
<evidence type="ECO:0000259" key="15">
    <source>
        <dbReference type="PROSITE" id="PS50089"/>
    </source>
</evidence>
<evidence type="ECO:0000256" key="3">
    <source>
        <dbReference type="ARBA" id="ARBA00004906"/>
    </source>
</evidence>
<dbReference type="eggNOG" id="KOG0828">
    <property type="taxonomic scope" value="Eukaryota"/>
</dbReference>
<dbReference type="PROSITE" id="PS50089">
    <property type="entry name" value="ZF_RING_2"/>
    <property type="match status" value="1"/>
</dbReference>
<dbReference type="SUPFAM" id="SSF57850">
    <property type="entry name" value="RING/U-box"/>
    <property type="match status" value="1"/>
</dbReference>
<dbReference type="InterPro" id="IPR050731">
    <property type="entry name" value="HRD1_E3_ubiq-ligases"/>
</dbReference>
<dbReference type="PANTHER" id="PTHR22763">
    <property type="entry name" value="RING ZINC FINGER PROTEIN"/>
    <property type="match status" value="1"/>
</dbReference>
<organism evidence="17">
    <name type="scientific">Schizophyllum commune (strain H4-8 / FGSC 9210)</name>
    <name type="common">Split gill fungus</name>
    <dbReference type="NCBI Taxonomy" id="578458"/>
    <lineage>
        <taxon>Eukaryota</taxon>
        <taxon>Fungi</taxon>
        <taxon>Dikarya</taxon>
        <taxon>Basidiomycota</taxon>
        <taxon>Agaricomycotina</taxon>
        <taxon>Agaricomycetes</taxon>
        <taxon>Agaricomycetidae</taxon>
        <taxon>Agaricales</taxon>
        <taxon>Schizophyllaceae</taxon>
        <taxon>Schizophyllum</taxon>
    </lineage>
</organism>
<evidence type="ECO:0000256" key="14">
    <source>
        <dbReference type="PROSITE-ProRule" id="PRU00175"/>
    </source>
</evidence>
<dbReference type="HOGENOM" id="CLU_108607_0_0_1"/>
<keyword evidence="12" id="KW-1133">Transmembrane helix</keyword>
<reference evidence="16 17" key="1">
    <citation type="journal article" date="2010" name="Nat. Biotechnol.">
        <title>Genome sequence of the model mushroom Schizophyllum commune.</title>
        <authorList>
            <person name="Ohm R.A."/>
            <person name="de Jong J.F."/>
            <person name="Lugones L.G."/>
            <person name="Aerts A."/>
            <person name="Kothe E."/>
            <person name="Stajich J.E."/>
            <person name="de Vries R.P."/>
            <person name="Record E."/>
            <person name="Levasseur A."/>
            <person name="Baker S.E."/>
            <person name="Bartholomew K.A."/>
            <person name="Coutinho P.M."/>
            <person name="Erdmann S."/>
            <person name="Fowler T.J."/>
            <person name="Gathman A.C."/>
            <person name="Lombard V."/>
            <person name="Henrissat B."/>
            <person name="Knabe N."/>
            <person name="Kuees U."/>
            <person name="Lilly W.W."/>
            <person name="Lindquist E."/>
            <person name="Lucas S."/>
            <person name="Magnuson J.K."/>
            <person name="Piumi F."/>
            <person name="Raudaskoski M."/>
            <person name="Salamov A."/>
            <person name="Schmutz J."/>
            <person name="Schwarze F.W.M.R."/>
            <person name="vanKuyk P.A."/>
            <person name="Horton J.S."/>
            <person name="Grigoriev I.V."/>
            <person name="Woesten H.A.B."/>
        </authorList>
    </citation>
    <scope>NUCLEOTIDE SEQUENCE [LARGE SCALE GENOMIC DNA]</scope>
    <source>
        <strain evidence="17">H4-8 / FGSC 9210</strain>
    </source>
</reference>
<dbReference type="Pfam" id="PF11145">
    <property type="entry name" value="DUF2921"/>
    <property type="match status" value="1"/>
</dbReference>
<evidence type="ECO:0000256" key="11">
    <source>
        <dbReference type="ARBA" id="ARBA00022833"/>
    </source>
</evidence>
<dbReference type="GO" id="GO:0061630">
    <property type="term" value="F:ubiquitin protein ligase activity"/>
    <property type="evidence" value="ECO:0007669"/>
    <property type="project" value="UniProtKB-EC"/>
</dbReference>
<accession>D8PVK9</accession>
<keyword evidence="10" id="KW-0833">Ubl conjugation pathway</keyword>
<dbReference type="Gene3D" id="3.30.40.10">
    <property type="entry name" value="Zinc/RING finger domain, C3HC4 (zinc finger)"/>
    <property type="match status" value="1"/>
</dbReference>
<dbReference type="SMART" id="SM00184">
    <property type="entry name" value="RING"/>
    <property type="match status" value="1"/>
</dbReference>
<evidence type="ECO:0000256" key="4">
    <source>
        <dbReference type="ARBA" id="ARBA00012483"/>
    </source>
</evidence>
<dbReference type="EMBL" id="GL377303">
    <property type="protein sequence ID" value="EFJ00878.1"/>
    <property type="molecule type" value="Genomic_DNA"/>
</dbReference>
<feature type="domain" description="RING-type" evidence="15">
    <location>
        <begin position="156"/>
        <end position="216"/>
    </location>
</feature>
<evidence type="ECO:0000256" key="7">
    <source>
        <dbReference type="ARBA" id="ARBA00022723"/>
    </source>
</evidence>
<evidence type="ECO:0000256" key="5">
    <source>
        <dbReference type="ARBA" id="ARBA00022679"/>
    </source>
</evidence>
<dbReference type="OrthoDB" id="9984778at2759"/>
<keyword evidence="11" id="KW-0862">Zinc</keyword>
<dbReference type="InterPro" id="IPR001841">
    <property type="entry name" value="Znf_RING"/>
</dbReference>
<dbReference type="GO" id="GO:0043161">
    <property type="term" value="P:proteasome-mediated ubiquitin-dependent protein catabolic process"/>
    <property type="evidence" value="ECO:0007669"/>
    <property type="project" value="TreeGrafter"/>
</dbReference>
<evidence type="ECO:0000256" key="13">
    <source>
        <dbReference type="ARBA" id="ARBA00023136"/>
    </source>
</evidence>
<comment type="pathway">
    <text evidence="3">Protein modification; protein ubiquitination.</text>
</comment>
<dbReference type="GO" id="GO:0012505">
    <property type="term" value="C:endomembrane system"/>
    <property type="evidence" value="ECO:0007669"/>
    <property type="project" value="UniProtKB-SubCell"/>
</dbReference>
<dbReference type="STRING" id="578458.D8PVK9"/>
<evidence type="ECO:0000256" key="9">
    <source>
        <dbReference type="ARBA" id="ARBA00022771"/>
    </source>
</evidence>
<keyword evidence="7" id="KW-0479">Metal-binding</keyword>
<dbReference type="PANTHER" id="PTHR22763:SF162">
    <property type="entry name" value="TRANSMEMBRANE E3 UBIQUITIN-PROTEIN LIGASE 1"/>
    <property type="match status" value="1"/>
</dbReference>
<evidence type="ECO:0000313" key="17">
    <source>
        <dbReference type="Proteomes" id="UP000007431"/>
    </source>
</evidence>
<dbReference type="Proteomes" id="UP000007431">
    <property type="component" value="Unassembled WGS sequence"/>
</dbReference>
<gene>
    <name evidence="16" type="ORF">SCHCODRAFT_81198</name>
</gene>
<dbReference type="KEGG" id="scm:SCHCO_02661836"/>
<evidence type="ECO:0000256" key="2">
    <source>
        <dbReference type="ARBA" id="ARBA00004127"/>
    </source>
</evidence>
<comment type="subcellular location">
    <subcellularLocation>
        <location evidence="2">Endomembrane system</location>
        <topology evidence="2">Multi-pass membrane protein</topology>
    </subcellularLocation>
</comment>
<evidence type="ECO:0000256" key="10">
    <source>
        <dbReference type="ARBA" id="ARBA00022786"/>
    </source>
</evidence>
<proteinExistence type="predicted"/>
<evidence type="ECO:0000256" key="1">
    <source>
        <dbReference type="ARBA" id="ARBA00000900"/>
    </source>
</evidence>
<protein>
    <recommendedName>
        <fullName evidence="4">RING-type E3 ubiquitin transferase</fullName>
        <ecNumber evidence="4">2.3.2.27</ecNumber>
    </recommendedName>
</protein>
<evidence type="ECO:0000313" key="16">
    <source>
        <dbReference type="EMBL" id="EFJ00878.1"/>
    </source>
</evidence>
<keyword evidence="17" id="KW-1185">Reference proteome</keyword>
<name>D8PVK9_SCHCM</name>
<dbReference type="OMA" id="GPRCFIP"/>
<dbReference type="VEuPathDB" id="FungiDB:SCHCODRAFT_02661836"/>
<evidence type="ECO:0000256" key="8">
    <source>
        <dbReference type="ARBA" id="ARBA00022729"/>
    </source>
</evidence>
<dbReference type="Pfam" id="PF13639">
    <property type="entry name" value="zf-RING_2"/>
    <property type="match status" value="1"/>
</dbReference>
<dbReference type="InterPro" id="IPR013083">
    <property type="entry name" value="Znf_RING/FYVE/PHD"/>
</dbReference>
<dbReference type="AlphaFoldDB" id="D8PVK9"/>
<dbReference type="InParanoid" id="D8PVK9"/>
<evidence type="ECO:0000256" key="12">
    <source>
        <dbReference type="ARBA" id="ARBA00022989"/>
    </source>
</evidence>
<keyword evidence="8" id="KW-0732">Signal</keyword>
<evidence type="ECO:0000256" key="6">
    <source>
        <dbReference type="ARBA" id="ARBA00022692"/>
    </source>
</evidence>
<keyword evidence="13" id="KW-0472">Membrane</keyword>
<sequence length="222" mass="24540">MLVLTARILVSPQVTAVFAFCTHGFMWLPEIYRAFRRGRPSALGGLDVVRTTVPGDGDIASGPSLGRPAEYILGTTILRSAHLLYFLANEDNVFEIGERAWARPLVLFMFLQAGFVILQSWVGPTFFMPARLATRNDVYDYHPPLPTDLEAALGDCAICMEAIDIGGEGGSGEKETSIAPLRGARKEYSLAPCHHLFHTKCLERWLAIKNICPQCRRPLPPL</sequence>
<keyword evidence="9 14" id="KW-0863">Zinc-finger</keyword>